<reference evidence="11" key="2">
    <citation type="submission" date="2018-07" db="EMBL/GenBank/DDBJ databases">
        <authorList>
            <person name="Quirk P.G."/>
            <person name="Krulwich T.A."/>
        </authorList>
    </citation>
    <scope>NUCLEOTIDE SEQUENCE</scope>
</reference>
<dbReference type="OMA" id="YETSAMF"/>
<feature type="chain" id="PRO_5033778798" description="carboxylesterase" evidence="8">
    <location>
        <begin position="21"/>
        <end position="613"/>
    </location>
</feature>
<feature type="signal peptide" evidence="8">
    <location>
        <begin position="1"/>
        <end position="20"/>
    </location>
</feature>
<evidence type="ECO:0000256" key="7">
    <source>
        <dbReference type="SAM" id="Phobius"/>
    </source>
</evidence>
<dbReference type="InterPro" id="IPR019819">
    <property type="entry name" value="Carboxylesterase_B_CS"/>
</dbReference>
<evidence type="ECO:0000256" key="8">
    <source>
        <dbReference type="SAM" id="SignalP"/>
    </source>
</evidence>
<organism evidence="10">
    <name type="scientific">Culicoides sonorensis</name>
    <name type="common">Biting midge</name>
    <dbReference type="NCBI Taxonomy" id="179676"/>
    <lineage>
        <taxon>Eukaryota</taxon>
        <taxon>Metazoa</taxon>
        <taxon>Ecdysozoa</taxon>
        <taxon>Arthropoda</taxon>
        <taxon>Hexapoda</taxon>
        <taxon>Insecta</taxon>
        <taxon>Pterygota</taxon>
        <taxon>Neoptera</taxon>
        <taxon>Endopterygota</taxon>
        <taxon>Diptera</taxon>
        <taxon>Nematocera</taxon>
        <taxon>Chironomoidea</taxon>
        <taxon>Ceratopogonidae</taxon>
        <taxon>Ceratopogoninae</taxon>
        <taxon>Culicoides</taxon>
        <taxon>Monoculicoides</taxon>
    </lineage>
</organism>
<keyword evidence="7" id="KW-0472">Membrane</keyword>
<keyword evidence="2" id="KW-0719">Serine esterase</keyword>
<keyword evidence="3" id="KW-0378">Hydrolase</keyword>
<dbReference type="EMBL" id="UFQT01000125">
    <property type="protein sequence ID" value="SSX20495.1"/>
    <property type="molecule type" value="Genomic_DNA"/>
</dbReference>
<dbReference type="VEuPathDB" id="VectorBase:CSON001638"/>
<dbReference type="EC" id="3.1.1.1" evidence="5"/>
<evidence type="ECO:0000256" key="6">
    <source>
        <dbReference type="SAM" id="MobiDB-lite"/>
    </source>
</evidence>
<dbReference type="Pfam" id="PF00135">
    <property type="entry name" value="COesterase"/>
    <property type="match status" value="1"/>
</dbReference>
<evidence type="ECO:0000259" key="9">
    <source>
        <dbReference type="Pfam" id="PF00135"/>
    </source>
</evidence>
<dbReference type="InterPro" id="IPR002018">
    <property type="entry name" value="CarbesteraseB"/>
</dbReference>
<keyword evidence="7" id="KW-1133">Transmembrane helix</keyword>
<evidence type="ECO:0000256" key="5">
    <source>
        <dbReference type="ARBA" id="ARBA00039155"/>
    </source>
</evidence>
<evidence type="ECO:0000313" key="10">
    <source>
        <dbReference type="EMBL" id="SSX00115.1"/>
    </source>
</evidence>
<dbReference type="GO" id="GO:0106435">
    <property type="term" value="F:carboxylesterase activity"/>
    <property type="evidence" value="ECO:0007669"/>
    <property type="project" value="UniProtKB-EC"/>
</dbReference>
<gene>
    <name evidence="10" type="primary">CSON001638</name>
</gene>
<sequence length="613" mass="70907">MFQFILHILIFLSKCYYISSIELSPQVYTSNGYVQGTVEETETGKQYFAYRGIPYAKPPIHDLRFEPPEPLGTWDGVLNATNYGPVCPQSDELGYEEMSEDCLTLNIFTPQVSSGNLNVIIFVNGEMFNEGAARDVGPDYFMYHDCVLVTLNYRLNIFGFISTGTRHAPGNIGLKDQSLALIWLQNNINSFGGNPYTSTLMGHGSGAMSNTLHFVSPLSSGSFGRMIVMSGSTLSHYQFQKHNLNLVKEQAKNVNCTVDDIETMVKCLKRIDFRILANGYRNLTEWGPYPYKTWFPVIERYFGQLRFMPEDPIYRYRQGKITYVPFLIGITKNETSFLADKILANQTMTKDFRSNFSTIGPICFLYEKNTKRSAVISDKIYRKYLETDNLNQSIRNLFSDSHIRFGVYRFVDLLTLFQKAVYVYQNSLVGRYSKIFHRGPTSKSQSNDVFYGDDLQFFFPLPRFNISYKPSDPEFATVLQYTNMWLNFARQGNPLPGSPPKWPTFNKSHHIYMDLNERLELRSNFPDETIKFWEETFPLDPIFLSYDIKDPQFWIIVVFIAFGITLLLILIGMSGRMLYFIRKRSNENREESVNREQNEAFELTEREPQITTN</sequence>
<feature type="region of interest" description="Disordered" evidence="6">
    <location>
        <begin position="591"/>
        <end position="613"/>
    </location>
</feature>
<evidence type="ECO:0000256" key="3">
    <source>
        <dbReference type="ARBA" id="ARBA00022801"/>
    </source>
</evidence>
<protein>
    <recommendedName>
        <fullName evidence="5">carboxylesterase</fullName>
        <ecNumber evidence="5">3.1.1.1</ecNumber>
    </recommendedName>
</protein>
<name>A0A336K9Q0_CULSO</name>
<accession>A0A336K9Q0</accession>
<reference evidence="10" key="1">
    <citation type="submission" date="2018-04" db="EMBL/GenBank/DDBJ databases">
        <authorList>
            <person name="Go L.Y."/>
            <person name="Mitchell J.A."/>
        </authorList>
    </citation>
    <scope>NUCLEOTIDE SEQUENCE</scope>
    <source>
        <tissue evidence="10">Whole organism</tissue>
    </source>
</reference>
<keyword evidence="4" id="KW-0325">Glycoprotein</keyword>
<evidence type="ECO:0000256" key="2">
    <source>
        <dbReference type="ARBA" id="ARBA00022487"/>
    </source>
</evidence>
<dbReference type="PANTHER" id="PTHR43142">
    <property type="entry name" value="CARBOXYLIC ESTER HYDROLASE"/>
    <property type="match status" value="1"/>
</dbReference>
<keyword evidence="7" id="KW-0812">Transmembrane</keyword>
<evidence type="ECO:0000313" key="11">
    <source>
        <dbReference type="EMBL" id="SSX20495.1"/>
    </source>
</evidence>
<evidence type="ECO:0000256" key="1">
    <source>
        <dbReference type="ARBA" id="ARBA00005964"/>
    </source>
</evidence>
<dbReference type="EMBL" id="UFQS01000125">
    <property type="protein sequence ID" value="SSX00115.1"/>
    <property type="molecule type" value="Genomic_DNA"/>
</dbReference>
<evidence type="ECO:0000256" key="4">
    <source>
        <dbReference type="ARBA" id="ARBA00023180"/>
    </source>
</evidence>
<proteinExistence type="inferred from homology"/>
<dbReference type="SUPFAM" id="SSF53474">
    <property type="entry name" value="alpha/beta-Hydrolases"/>
    <property type="match status" value="1"/>
</dbReference>
<dbReference type="InterPro" id="IPR029058">
    <property type="entry name" value="AB_hydrolase_fold"/>
</dbReference>
<dbReference type="AlphaFoldDB" id="A0A336K9Q0"/>
<dbReference type="PROSITE" id="PS00941">
    <property type="entry name" value="CARBOXYLESTERASE_B_2"/>
    <property type="match status" value="1"/>
</dbReference>
<comment type="similarity">
    <text evidence="1">Belongs to the type-B carboxylesterase/lipase family.</text>
</comment>
<dbReference type="Gene3D" id="3.40.50.1820">
    <property type="entry name" value="alpha/beta hydrolase"/>
    <property type="match status" value="1"/>
</dbReference>
<keyword evidence="8" id="KW-0732">Signal</keyword>
<feature type="domain" description="Carboxylesterase type B" evidence="9">
    <location>
        <begin position="24"/>
        <end position="533"/>
    </location>
</feature>
<dbReference type="PANTHER" id="PTHR43142:SF1">
    <property type="entry name" value="CARBOXYLIC ESTER HYDROLASE"/>
    <property type="match status" value="1"/>
</dbReference>
<feature type="transmembrane region" description="Helical" evidence="7">
    <location>
        <begin position="553"/>
        <end position="579"/>
    </location>
</feature>